<evidence type="ECO:0000256" key="6">
    <source>
        <dbReference type="HAMAP-Rule" id="MF_00476"/>
    </source>
</evidence>
<dbReference type="RefSeq" id="WP_142443266.1">
    <property type="nucleotide sequence ID" value="NZ_SESI01000002.1"/>
</dbReference>
<dbReference type="Gene3D" id="1.10.1220.10">
    <property type="entry name" value="Met repressor-like"/>
    <property type="match status" value="1"/>
</dbReference>
<evidence type="ECO:0000256" key="5">
    <source>
        <dbReference type="ARBA" id="ARBA00023163"/>
    </source>
</evidence>
<dbReference type="NCBIfam" id="NF002169">
    <property type="entry name" value="PRK01002.1"/>
    <property type="match status" value="1"/>
</dbReference>
<dbReference type="InterPro" id="IPR014864">
    <property type="entry name" value="TF_NikR_Ni-bd_C"/>
</dbReference>
<organism evidence="8 9">
    <name type="scientific">Halonotius roseus</name>
    <dbReference type="NCBI Taxonomy" id="2511997"/>
    <lineage>
        <taxon>Archaea</taxon>
        <taxon>Methanobacteriati</taxon>
        <taxon>Methanobacteriota</taxon>
        <taxon>Stenosarchaea group</taxon>
        <taxon>Halobacteria</taxon>
        <taxon>Halobacteriales</taxon>
        <taxon>Haloferacaceae</taxon>
        <taxon>Halonotius</taxon>
    </lineage>
</organism>
<keyword evidence="1 6" id="KW-0533">Nickel</keyword>
<proteinExistence type="inferred from homology"/>
<dbReference type="GO" id="GO:0003677">
    <property type="term" value="F:DNA binding"/>
    <property type="evidence" value="ECO:0007669"/>
    <property type="project" value="UniProtKB-KW"/>
</dbReference>
<evidence type="ECO:0000313" key="8">
    <source>
        <dbReference type="EMBL" id="TQQ80143.1"/>
    </source>
</evidence>
<name>A0A544QML0_9EURY</name>
<gene>
    <name evidence="8" type="ORF">EWF95_06505</name>
</gene>
<feature type="binding site" evidence="6">
    <location>
        <position position="94"/>
    </location>
    <ligand>
        <name>Ni(2+)</name>
        <dbReference type="ChEBI" id="CHEBI:49786"/>
    </ligand>
</feature>
<dbReference type="InterPro" id="IPR050192">
    <property type="entry name" value="CopG/NikR_regulator"/>
</dbReference>
<dbReference type="OrthoDB" id="25654at2157"/>
<accession>A0A544QML0</accession>
<sequence>MSDDLDRMSVTLPPALLAELDGVVEAGDYDSRSEATRDALRAFVTEFNQQTDLSGTLSGTVVVLYEHEHSGVTDEMSELQHDFTETIIAVHHVHLSDHLCLESIAVDGPGERIEALLDRIRPLKGVHGVKLTVVEADR</sequence>
<dbReference type="Pfam" id="PF08753">
    <property type="entry name" value="NikR_C"/>
    <property type="match status" value="1"/>
</dbReference>
<protein>
    <recommendedName>
        <fullName evidence="6">Putative nickel-responsive regulator</fullName>
    </recommendedName>
</protein>
<evidence type="ECO:0000259" key="7">
    <source>
        <dbReference type="Pfam" id="PF08753"/>
    </source>
</evidence>
<keyword evidence="3 6" id="KW-0805">Transcription regulation</keyword>
<comment type="similarity">
    <text evidence="6">Belongs to the transcriptional regulatory CopG/NikR family.</text>
</comment>
<dbReference type="InterPro" id="IPR022988">
    <property type="entry name" value="Ni_resp_reg_NikR"/>
</dbReference>
<keyword evidence="9" id="KW-1185">Reference proteome</keyword>
<comment type="function">
    <text evidence="6">Transcriptional regulator.</text>
</comment>
<keyword evidence="2 6" id="KW-0479">Metal-binding</keyword>
<keyword evidence="5 6" id="KW-0804">Transcription</keyword>
<keyword evidence="4 6" id="KW-0238">DNA-binding</keyword>
<dbReference type="GO" id="GO:0010045">
    <property type="term" value="P:response to nickel cation"/>
    <property type="evidence" value="ECO:0007669"/>
    <property type="project" value="InterPro"/>
</dbReference>
<dbReference type="PANTHER" id="PTHR34719:SF2">
    <property type="entry name" value="NICKEL-RESPONSIVE REGULATOR"/>
    <property type="match status" value="1"/>
</dbReference>
<dbReference type="SUPFAM" id="SSF55021">
    <property type="entry name" value="ACT-like"/>
    <property type="match status" value="1"/>
</dbReference>
<dbReference type="InterPro" id="IPR027271">
    <property type="entry name" value="Acetolactate_synth/TF_NikR_C"/>
</dbReference>
<dbReference type="GO" id="GO:0003700">
    <property type="term" value="F:DNA-binding transcription factor activity"/>
    <property type="evidence" value="ECO:0007669"/>
    <property type="project" value="UniProtKB-UniRule"/>
</dbReference>
<dbReference type="CDD" id="cd22231">
    <property type="entry name" value="RHH_NikR_HicB-like"/>
    <property type="match status" value="1"/>
</dbReference>
<dbReference type="InterPro" id="IPR010985">
    <property type="entry name" value="Ribbon_hlx_hlx"/>
</dbReference>
<dbReference type="AlphaFoldDB" id="A0A544QML0"/>
<evidence type="ECO:0000313" key="9">
    <source>
        <dbReference type="Proteomes" id="UP000315385"/>
    </source>
</evidence>
<dbReference type="Proteomes" id="UP000315385">
    <property type="component" value="Unassembled WGS sequence"/>
</dbReference>
<comment type="cofactor">
    <cofactor evidence="6">
        <name>Ni(2+)</name>
        <dbReference type="ChEBI" id="CHEBI:49786"/>
    </cofactor>
    <text evidence="6">Binds 1 nickel ion per subunit.</text>
</comment>
<feature type="binding site" evidence="6">
    <location>
        <position position="100"/>
    </location>
    <ligand>
        <name>Ni(2+)</name>
        <dbReference type="ChEBI" id="CHEBI:49786"/>
    </ligand>
</feature>
<evidence type="ECO:0000256" key="2">
    <source>
        <dbReference type="ARBA" id="ARBA00022723"/>
    </source>
</evidence>
<dbReference type="InterPro" id="IPR045865">
    <property type="entry name" value="ACT-like_dom_sf"/>
</dbReference>
<evidence type="ECO:0000256" key="1">
    <source>
        <dbReference type="ARBA" id="ARBA00022596"/>
    </source>
</evidence>
<comment type="caution">
    <text evidence="8">The sequence shown here is derived from an EMBL/GenBank/DDBJ whole genome shotgun (WGS) entry which is preliminary data.</text>
</comment>
<dbReference type="Gene3D" id="3.30.70.1150">
    <property type="entry name" value="ACT-like. Chain A, domain 2"/>
    <property type="match status" value="1"/>
</dbReference>
<feature type="binding site" evidence="6">
    <location>
        <position position="81"/>
    </location>
    <ligand>
        <name>Ni(2+)</name>
        <dbReference type="ChEBI" id="CHEBI:49786"/>
    </ligand>
</feature>
<dbReference type="PANTHER" id="PTHR34719">
    <property type="entry name" value="NICKEL-RESPONSIVE REGULATOR"/>
    <property type="match status" value="1"/>
</dbReference>
<reference evidence="8 9" key="1">
    <citation type="submission" date="2019-02" db="EMBL/GenBank/DDBJ databases">
        <title>Halonotius sp. a new haloqrchaeon isolated from saline water.</title>
        <authorList>
            <person name="Duran-Viseras A."/>
            <person name="Sanchez-Porro C."/>
            <person name="Ventosa A."/>
        </authorList>
    </citation>
    <scope>NUCLEOTIDE SEQUENCE [LARGE SCALE GENOMIC DNA]</scope>
    <source>
        <strain evidence="8 9">F9-27</strain>
    </source>
</reference>
<evidence type="ECO:0000256" key="3">
    <source>
        <dbReference type="ARBA" id="ARBA00023015"/>
    </source>
</evidence>
<feature type="binding site" evidence="6">
    <location>
        <position position="92"/>
    </location>
    <ligand>
        <name>Ni(2+)</name>
        <dbReference type="ChEBI" id="CHEBI:49786"/>
    </ligand>
</feature>
<dbReference type="GO" id="GO:0016151">
    <property type="term" value="F:nickel cation binding"/>
    <property type="evidence" value="ECO:0007669"/>
    <property type="project" value="UniProtKB-UniRule"/>
</dbReference>
<feature type="domain" description="Transcription factor NikR nickel binding C-terminal" evidence="7">
    <location>
        <begin position="59"/>
        <end position="134"/>
    </location>
</feature>
<dbReference type="SUPFAM" id="SSF47598">
    <property type="entry name" value="Ribbon-helix-helix"/>
    <property type="match status" value="1"/>
</dbReference>
<dbReference type="InterPro" id="IPR013321">
    <property type="entry name" value="Arc_rbn_hlx_hlx"/>
</dbReference>
<evidence type="ECO:0000256" key="4">
    <source>
        <dbReference type="ARBA" id="ARBA00023125"/>
    </source>
</evidence>
<dbReference type="EMBL" id="SESI01000002">
    <property type="protein sequence ID" value="TQQ80143.1"/>
    <property type="molecule type" value="Genomic_DNA"/>
</dbReference>
<dbReference type="HAMAP" id="MF_00476">
    <property type="entry name" value="NikR"/>
    <property type="match status" value="1"/>
</dbReference>